<evidence type="ECO:0000313" key="9">
    <source>
        <dbReference type="EMBL" id="KAK8868028.1"/>
    </source>
</evidence>
<dbReference type="PANTHER" id="PTHR19443:SF29">
    <property type="entry name" value="PHOSPHOTRANSFERASE"/>
    <property type="match status" value="1"/>
</dbReference>
<evidence type="ECO:0000256" key="4">
    <source>
        <dbReference type="ARBA" id="ARBA00022777"/>
    </source>
</evidence>
<comment type="similarity">
    <text evidence="1 6">Belongs to the hexokinase family.</text>
</comment>
<keyword evidence="3 6" id="KW-0547">Nucleotide-binding</keyword>
<dbReference type="Gene3D" id="3.40.367.20">
    <property type="match status" value="1"/>
</dbReference>
<evidence type="ECO:0000256" key="6">
    <source>
        <dbReference type="RuleBase" id="RU362007"/>
    </source>
</evidence>
<evidence type="ECO:0000256" key="5">
    <source>
        <dbReference type="ARBA" id="ARBA00022840"/>
    </source>
</evidence>
<evidence type="ECO:0000256" key="2">
    <source>
        <dbReference type="ARBA" id="ARBA00022679"/>
    </source>
</evidence>
<dbReference type="SUPFAM" id="SSF53067">
    <property type="entry name" value="Actin-like ATPase domain"/>
    <property type="match status" value="2"/>
</dbReference>
<feature type="domain" description="Hexokinase N-terminal" evidence="7">
    <location>
        <begin position="5"/>
        <end position="226"/>
    </location>
</feature>
<dbReference type="InterPro" id="IPR043129">
    <property type="entry name" value="ATPase_NBD"/>
</dbReference>
<reference evidence="9 10" key="1">
    <citation type="journal article" date="2024" name="IMA Fungus">
        <title>Apiospora arundinis, a panoply of carbohydrate-active enzymes and secondary metabolites.</title>
        <authorList>
            <person name="Sorensen T."/>
            <person name="Petersen C."/>
            <person name="Muurmann A.T."/>
            <person name="Christiansen J.V."/>
            <person name="Brundto M.L."/>
            <person name="Overgaard C.K."/>
            <person name="Boysen A.T."/>
            <person name="Wollenberg R.D."/>
            <person name="Larsen T.O."/>
            <person name="Sorensen J.L."/>
            <person name="Nielsen K.L."/>
            <person name="Sondergaard T.E."/>
        </authorList>
    </citation>
    <scope>NUCLEOTIDE SEQUENCE [LARGE SCALE GENOMIC DNA]</scope>
    <source>
        <strain evidence="9 10">AAU 773</strain>
    </source>
</reference>
<evidence type="ECO:0000259" key="8">
    <source>
        <dbReference type="Pfam" id="PF03727"/>
    </source>
</evidence>
<accession>A0ABR2IU51</accession>
<evidence type="ECO:0000313" key="10">
    <source>
        <dbReference type="Proteomes" id="UP001390339"/>
    </source>
</evidence>
<keyword evidence="10" id="KW-1185">Reference proteome</keyword>
<dbReference type="Pfam" id="PF00349">
    <property type="entry name" value="Hexokinase_1"/>
    <property type="match status" value="1"/>
</dbReference>
<dbReference type="Proteomes" id="UP001390339">
    <property type="component" value="Unassembled WGS sequence"/>
</dbReference>
<dbReference type="PROSITE" id="PS51748">
    <property type="entry name" value="HEXOKINASE_2"/>
    <property type="match status" value="1"/>
</dbReference>
<proteinExistence type="inferred from homology"/>
<dbReference type="InterPro" id="IPR022673">
    <property type="entry name" value="Hexokinase_C"/>
</dbReference>
<dbReference type="Pfam" id="PF03727">
    <property type="entry name" value="Hexokinase_2"/>
    <property type="match status" value="1"/>
</dbReference>
<evidence type="ECO:0000259" key="7">
    <source>
        <dbReference type="Pfam" id="PF00349"/>
    </source>
</evidence>
<dbReference type="EMBL" id="JAPCWZ010000004">
    <property type="protein sequence ID" value="KAK8868028.1"/>
    <property type="molecule type" value="Genomic_DNA"/>
</dbReference>
<dbReference type="PANTHER" id="PTHR19443">
    <property type="entry name" value="HEXOKINASE"/>
    <property type="match status" value="1"/>
</dbReference>
<organism evidence="9 10">
    <name type="scientific">Apiospora arundinis</name>
    <dbReference type="NCBI Taxonomy" id="335852"/>
    <lineage>
        <taxon>Eukaryota</taxon>
        <taxon>Fungi</taxon>
        <taxon>Dikarya</taxon>
        <taxon>Ascomycota</taxon>
        <taxon>Pezizomycotina</taxon>
        <taxon>Sordariomycetes</taxon>
        <taxon>Xylariomycetidae</taxon>
        <taxon>Amphisphaeriales</taxon>
        <taxon>Apiosporaceae</taxon>
        <taxon>Apiospora</taxon>
    </lineage>
</organism>
<gene>
    <name evidence="9" type="ORF">PGQ11_006606</name>
</gene>
<evidence type="ECO:0000256" key="3">
    <source>
        <dbReference type="ARBA" id="ARBA00022741"/>
    </source>
</evidence>
<keyword evidence="6" id="KW-0324">Glycolysis</keyword>
<feature type="domain" description="Hexokinase C-terminal" evidence="8">
    <location>
        <begin position="238"/>
        <end position="518"/>
    </location>
</feature>
<dbReference type="InterPro" id="IPR001312">
    <property type="entry name" value="Hexokinase"/>
</dbReference>
<keyword evidence="4 6" id="KW-0418">Kinase</keyword>
<comment type="caution">
    <text evidence="9">The sequence shown here is derived from an EMBL/GenBank/DDBJ whole genome shotgun (WGS) entry which is preliminary data.</text>
</comment>
<sequence length="530" mass="57317">MELDIEDYLRPLGLDIETAHQLARELCRTFKQLAAESSTQFLATPVSESILRPPKGSEKGRYLAIDIGGTNLRVGFVELLGKEDSTSQTKLGLQNGSTGQHPVRLRRQLEKSWPIFDHLKNEHPDELFSWIGKCIAEVVADGCQSFGLSRDVTLPLGVTFSFPMVQHTLSQAELMSMGKGFAISSKADLGSHLLQGYETSRTPGLPPIRIAAIANDAVSTLVSFVYQSQESQSRRAAMGLICGTGSNATIPLRQNMMHPSKLPKVAVLNGHNPDVQRIAVNTEWSINGTAPALRALGLISKWDEELDAAGEVPGFQPLEYMTAGRYLGELGRLVLIDYLTSCQGYAMEALPTKLQQRFGLTTTFLSHFKPPHPSVLLEKLEAEFPVSEANSGFVWTEDLAIKIYKIAKAIEIRAAGIVAAATIGLLACAGDIGLREEEPLKQEKTEDSSVANGSSAAPPTDLVVGYTGGCIAHFQDYLVDCQGFLEDILQQEFGPKPPVRVTLSPCHDGGITGAGVLCGAAQAQYELTRG</sequence>
<keyword evidence="5 6" id="KW-0067">ATP-binding</keyword>
<protein>
    <recommendedName>
        <fullName evidence="6">Phosphotransferase</fullName>
        <ecNumber evidence="6">2.7.1.-</ecNumber>
    </recommendedName>
</protein>
<name>A0ABR2IU51_9PEZI</name>
<keyword evidence="2 6" id="KW-0808">Transferase</keyword>
<dbReference type="InterPro" id="IPR022672">
    <property type="entry name" value="Hexokinase_N"/>
</dbReference>
<dbReference type="PRINTS" id="PR00475">
    <property type="entry name" value="HEXOKINASE"/>
</dbReference>
<evidence type="ECO:0000256" key="1">
    <source>
        <dbReference type="ARBA" id="ARBA00009225"/>
    </source>
</evidence>
<dbReference type="Gene3D" id="3.30.420.40">
    <property type="match status" value="1"/>
</dbReference>
<dbReference type="EC" id="2.7.1.-" evidence="6"/>